<name>A0A8J7YRH2_9ARCH</name>
<organism evidence="1 3">
    <name type="scientific">Candidatus Altarchaeum hamiconexum</name>
    <dbReference type="NCBI Taxonomy" id="1803513"/>
    <lineage>
        <taxon>Archaea</taxon>
        <taxon>Candidatus Altarchaeota</taxon>
        <taxon>Candidatus Altiarchaeia</taxon>
        <taxon>Candidatus Altarchaeales</taxon>
        <taxon>Candidatus Altarchaeaceae</taxon>
        <taxon>Candidatus Altarchaeum</taxon>
    </lineage>
</organism>
<sequence>MKKKKKITVKEAVEIVKKYFEVIKGQEKIGGRDIMELLNFTTKNFTTKPTRHMKLSANSKRQCFLQNGKHIKLL</sequence>
<dbReference type="Proteomes" id="UP000738826">
    <property type="component" value="Unassembled WGS sequence"/>
</dbReference>
<evidence type="ECO:0000313" key="2">
    <source>
        <dbReference type="EMBL" id="NCS91444.1"/>
    </source>
</evidence>
<gene>
    <name evidence="2" type="ORF">GW779_03405</name>
    <name evidence="1" type="ORF">GW910_01635</name>
</gene>
<dbReference type="EMBL" id="JAACQH010000062">
    <property type="protein sequence ID" value="NCS91444.1"/>
    <property type="molecule type" value="Genomic_DNA"/>
</dbReference>
<dbReference type="EMBL" id="JAACVF010000040">
    <property type="protein sequence ID" value="NCN64764.1"/>
    <property type="molecule type" value="Genomic_DNA"/>
</dbReference>
<accession>A0A8J7YRH2</accession>
<dbReference type="AlphaFoldDB" id="A0A8J7YRH2"/>
<dbReference type="Proteomes" id="UP000768163">
    <property type="component" value="Unassembled WGS sequence"/>
</dbReference>
<evidence type="ECO:0000313" key="3">
    <source>
        <dbReference type="Proteomes" id="UP000768163"/>
    </source>
</evidence>
<protein>
    <submittedName>
        <fullName evidence="1">Uncharacterized protein</fullName>
    </submittedName>
</protein>
<evidence type="ECO:0000313" key="1">
    <source>
        <dbReference type="EMBL" id="NCN64764.1"/>
    </source>
</evidence>
<comment type="caution">
    <text evidence="1">The sequence shown here is derived from an EMBL/GenBank/DDBJ whole genome shotgun (WGS) entry which is preliminary data.</text>
</comment>
<proteinExistence type="predicted"/>
<reference evidence="1" key="1">
    <citation type="submission" date="2019-11" db="EMBL/GenBank/DDBJ databases">
        <title>Lipid analysis of CO2-rich subsurface aquifers suggests an autotrophy-based deep biosphere with lysolipids enriched in CPR bacteria.</title>
        <authorList>
            <person name="Probst A.J."/>
            <person name="Elling F.J."/>
            <person name="Castelle C.J."/>
            <person name="Zhu Q."/>
            <person name="Elvert M."/>
            <person name="Birarda G."/>
            <person name="Holman H.-Y."/>
            <person name="Lane K.R."/>
            <person name="Ladd B."/>
            <person name="Ryan M.C."/>
            <person name="Woyke T."/>
            <person name="Hinrichs K.-U."/>
            <person name="Banfield J.F."/>
        </authorList>
    </citation>
    <scope>NUCLEOTIDE SEQUENCE</scope>
    <source>
        <strain evidence="1">CG_2015-01_33_1645</strain>
        <strain evidence="2">CG_2015-04_33_537</strain>
    </source>
</reference>